<dbReference type="OrthoDB" id="5955292at2759"/>
<evidence type="ECO:0000313" key="1">
    <source>
        <dbReference type="EMBL" id="OPJ84036.1"/>
    </source>
</evidence>
<accession>A0A1V4KHT8</accession>
<name>A0A1V4KHT8_PATFA</name>
<sequence length="148" mass="16052">MGGCCALFYGGALSPGCETEAQRRLVGCADLPTHPARDAVLIINTTFWRLHLKSGRPDVTDSLFFQDPSQKRARRPVETIAKEADAFLIGCAMELDSKQKIPADWAPWTAKTKQNSTIFENHGSGGTAQPCPRCIAGESGHLSHILCL</sequence>
<keyword evidence="2" id="KW-1185">Reference proteome</keyword>
<proteinExistence type="predicted"/>
<dbReference type="Proteomes" id="UP000190648">
    <property type="component" value="Unassembled WGS sequence"/>
</dbReference>
<protein>
    <submittedName>
        <fullName evidence="1">Uncharacterized protein</fullName>
    </submittedName>
</protein>
<dbReference type="EMBL" id="LSYS01003057">
    <property type="protein sequence ID" value="OPJ84036.1"/>
    <property type="molecule type" value="Genomic_DNA"/>
</dbReference>
<gene>
    <name evidence="1" type="ORF">AV530_015553</name>
</gene>
<comment type="caution">
    <text evidence="1">The sequence shown here is derived from an EMBL/GenBank/DDBJ whole genome shotgun (WGS) entry which is preliminary data.</text>
</comment>
<organism evidence="1 2">
    <name type="scientific">Patagioenas fasciata monilis</name>
    <dbReference type="NCBI Taxonomy" id="372326"/>
    <lineage>
        <taxon>Eukaryota</taxon>
        <taxon>Metazoa</taxon>
        <taxon>Chordata</taxon>
        <taxon>Craniata</taxon>
        <taxon>Vertebrata</taxon>
        <taxon>Euteleostomi</taxon>
        <taxon>Archelosauria</taxon>
        <taxon>Archosauria</taxon>
        <taxon>Dinosauria</taxon>
        <taxon>Saurischia</taxon>
        <taxon>Theropoda</taxon>
        <taxon>Coelurosauria</taxon>
        <taxon>Aves</taxon>
        <taxon>Neognathae</taxon>
        <taxon>Neoaves</taxon>
        <taxon>Columbimorphae</taxon>
        <taxon>Columbiformes</taxon>
        <taxon>Columbidae</taxon>
        <taxon>Patagioenas</taxon>
    </lineage>
</organism>
<reference evidence="1 2" key="1">
    <citation type="submission" date="2016-02" db="EMBL/GenBank/DDBJ databases">
        <title>Band-tailed pigeon sequencing and assembly.</title>
        <authorList>
            <person name="Soares A.E."/>
            <person name="Novak B.J."/>
            <person name="Rice E.S."/>
            <person name="O'Connell B."/>
            <person name="Chang D."/>
            <person name="Weber S."/>
            <person name="Shapiro B."/>
        </authorList>
    </citation>
    <scope>NUCLEOTIDE SEQUENCE [LARGE SCALE GENOMIC DNA]</scope>
    <source>
        <strain evidence="1">BTP2013</strain>
        <tissue evidence="1">Blood</tissue>
    </source>
</reference>
<dbReference type="AlphaFoldDB" id="A0A1V4KHT8"/>
<evidence type="ECO:0000313" key="2">
    <source>
        <dbReference type="Proteomes" id="UP000190648"/>
    </source>
</evidence>